<organism evidence="4 5">
    <name type="scientific">Streptosporangium fragile</name>
    <dbReference type="NCBI Taxonomy" id="46186"/>
    <lineage>
        <taxon>Bacteria</taxon>
        <taxon>Bacillati</taxon>
        <taxon>Actinomycetota</taxon>
        <taxon>Actinomycetes</taxon>
        <taxon>Streptosporangiales</taxon>
        <taxon>Streptosporangiaceae</taxon>
        <taxon>Streptosporangium</taxon>
    </lineage>
</organism>
<dbReference type="Pfam" id="PF04321">
    <property type="entry name" value="RmlD_sub_bind"/>
    <property type="match status" value="1"/>
</dbReference>
<dbReference type="InterPro" id="IPR005913">
    <property type="entry name" value="dTDP_dehydrorham_reduct"/>
</dbReference>
<keyword evidence="2" id="KW-0560">Oxidoreductase</keyword>
<evidence type="ECO:0000256" key="1">
    <source>
        <dbReference type="ARBA" id="ARBA00010944"/>
    </source>
</evidence>
<comment type="caution">
    <text evidence="4">The sequence shown here is derived from an EMBL/GenBank/DDBJ whole genome shotgun (WGS) entry which is preliminary data.</text>
</comment>
<evidence type="ECO:0000313" key="5">
    <source>
        <dbReference type="Proteomes" id="UP001500831"/>
    </source>
</evidence>
<dbReference type="Gene3D" id="3.90.25.10">
    <property type="entry name" value="UDP-galactose 4-epimerase, domain 1"/>
    <property type="match status" value="1"/>
</dbReference>
<keyword evidence="5" id="KW-1185">Reference proteome</keyword>
<dbReference type="PANTHER" id="PTHR10491:SF4">
    <property type="entry name" value="METHIONINE ADENOSYLTRANSFERASE 2 SUBUNIT BETA"/>
    <property type="match status" value="1"/>
</dbReference>
<reference evidence="4 5" key="1">
    <citation type="journal article" date="2019" name="Int. J. Syst. Evol. Microbiol.">
        <title>The Global Catalogue of Microorganisms (GCM) 10K type strain sequencing project: providing services to taxonomists for standard genome sequencing and annotation.</title>
        <authorList>
            <consortium name="The Broad Institute Genomics Platform"/>
            <consortium name="The Broad Institute Genome Sequencing Center for Infectious Disease"/>
            <person name="Wu L."/>
            <person name="Ma J."/>
        </authorList>
    </citation>
    <scope>NUCLEOTIDE SEQUENCE [LARGE SCALE GENOMIC DNA]</scope>
    <source>
        <strain evidence="4 5">JCM 6242</strain>
    </source>
</reference>
<dbReference type="PANTHER" id="PTHR10491">
    <property type="entry name" value="DTDP-4-DEHYDRORHAMNOSE REDUCTASE"/>
    <property type="match status" value="1"/>
</dbReference>
<dbReference type="EC" id="1.1.1.133" evidence="2"/>
<comment type="pathway">
    <text evidence="2">Carbohydrate biosynthesis; dTDP-L-rhamnose biosynthesis.</text>
</comment>
<name>A0ABN3VWH1_9ACTN</name>
<dbReference type="SUPFAM" id="SSF51735">
    <property type="entry name" value="NAD(P)-binding Rossmann-fold domains"/>
    <property type="match status" value="1"/>
</dbReference>
<gene>
    <name evidence="4" type="primary">rfbD_1</name>
    <name evidence="4" type="ORF">GCM10010517_26770</name>
</gene>
<dbReference type="CDD" id="cd05254">
    <property type="entry name" value="dTDP_HR_like_SDR_e"/>
    <property type="match status" value="1"/>
</dbReference>
<dbReference type="InterPro" id="IPR029903">
    <property type="entry name" value="RmlD-like-bd"/>
</dbReference>
<comment type="similarity">
    <text evidence="1 2">Belongs to the dTDP-4-dehydrorhamnose reductase family.</text>
</comment>
<protein>
    <recommendedName>
        <fullName evidence="2">dTDP-4-dehydrorhamnose reductase</fullName>
        <ecNumber evidence="2">1.1.1.133</ecNumber>
    </recommendedName>
</protein>
<dbReference type="EMBL" id="BAAAVI010000016">
    <property type="protein sequence ID" value="GAA2867219.1"/>
    <property type="molecule type" value="Genomic_DNA"/>
</dbReference>
<evidence type="ECO:0000259" key="3">
    <source>
        <dbReference type="Pfam" id="PF04321"/>
    </source>
</evidence>
<evidence type="ECO:0000313" key="4">
    <source>
        <dbReference type="EMBL" id="GAA2867219.1"/>
    </source>
</evidence>
<dbReference type="Proteomes" id="UP001500831">
    <property type="component" value="Unassembled WGS sequence"/>
</dbReference>
<evidence type="ECO:0000256" key="2">
    <source>
        <dbReference type="RuleBase" id="RU364082"/>
    </source>
</evidence>
<accession>A0ABN3VWH1</accession>
<dbReference type="InterPro" id="IPR036291">
    <property type="entry name" value="NAD(P)-bd_dom_sf"/>
</dbReference>
<keyword evidence="2" id="KW-0521">NADP</keyword>
<comment type="function">
    <text evidence="2">Catalyzes the reduction of dTDP-6-deoxy-L-lyxo-4-hexulose to yield dTDP-L-rhamnose.</text>
</comment>
<dbReference type="Gene3D" id="3.40.50.720">
    <property type="entry name" value="NAD(P)-binding Rossmann-like Domain"/>
    <property type="match status" value="1"/>
</dbReference>
<feature type="domain" description="RmlD-like substrate binding" evidence="3">
    <location>
        <begin position="13"/>
        <end position="287"/>
    </location>
</feature>
<sequence>MTPSPGVKPTSRWLVTGASGMLATELLSRLRAAGHPVLAFGRDDLDLRDASAVHHLVTACRPDIVVNCAAWTAVDDAETHEDEAFAVNGAGVRTLAEACGRLGARMVQPSSDYVFDGTASDPYPEDARTCPVNAYGRTKLAGERAVLEVLPHSGYVVRTAWLYAATGHNFVRTMARLEREKPVVDVVGDQVGQPTWAGDLAGRILGLTAGGAPPGIYHATNSGRTSWYGLAREIFELLGADPGRVKEVSSADFPRPARRPAYGVLGHGGWGRAGLPPMRDWREALRASGRLGPG</sequence>
<dbReference type="NCBIfam" id="TIGR01214">
    <property type="entry name" value="rmlD"/>
    <property type="match status" value="1"/>
</dbReference>
<proteinExistence type="inferred from homology"/>